<comment type="caution">
    <text evidence="1">The sequence shown here is derived from an EMBL/GenBank/DDBJ whole genome shotgun (WGS) entry which is preliminary data.</text>
</comment>
<name>A0ACB9ZM76_CATRO</name>
<gene>
    <name evidence="1" type="ORF">M9H77_34806</name>
</gene>
<sequence>MGSSNGMKAAARVYRDLLKAVRKHVGKEEHNAHFSDFIKQEFRISSSQHRSKDPSFIQQKLKLARDYTFYLNSVHHHKELLFSYNIAVDRSDEMKKILGKSAASVGLQLPAAYQP</sequence>
<accession>A0ACB9ZM76</accession>
<protein>
    <submittedName>
        <fullName evidence="1">Uncharacterized protein</fullName>
    </submittedName>
</protein>
<dbReference type="Proteomes" id="UP001060085">
    <property type="component" value="Linkage Group LG08"/>
</dbReference>
<reference evidence="2" key="1">
    <citation type="journal article" date="2023" name="Nat. Plants">
        <title>Single-cell RNA sequencing provides a high-resolution roadmap for understanding the multicellular compartmentation of specialized metabolism.</title>
        <authorList>
            <person name="Sun S."/>
            <person name="Shen X."/>
            <person name="Li Y."/>
            <person name="Li Y."/>
            <person name="Wang S."/>
            <person name="Li R."/>
            <person name="Zhang H."/>
            <person name="Shen G."/>
            <person name="Guo B."/>
            <person name="Wei J."/>
            <person name="Xu J."/>
            <person name="St-Pierre B."/>
            <person name="Chen S."/>
            <person name="Sun C."/>
        </authorList>
    </citation>
    <scope>NUCLEOTIDE SEQUENCE [LARGE SCALE GENOMIC DNA]</scope>
</reference>
<evidence type="ECO:0000313" key="2">
    <source>
        <dbReference type="Proteomes" id="UP001060085"/>
    </source>
</evidence>
<organism evidence="1 2">
    <name type="scientific">Catharanthus roseus</name>
    <name type="common">Madagascar periwinkle</name>
    <name type="synonym">Vinca rosea</name>
    <dbReference type="NCBI Taxonomy" id="4058"/>
    <lineage>
        <taxon>Eukaryota</taxon>
        <taxon>Viridiplantae</taxon>
        <taxon>Streptophyta</taxon>
        <taxon>Embryophyta</taxon>
        <taxon>Tracheophyta</taxon>
        <taxon>Spermatophyta</taxon>
        <taxon>Magnoliopsida</taxon>
        <taxon>eudicotyledons</taxon>
        <taxon>Gunneridae</taxon>
        <taxon>Pentapetalae</taxon>
        <taxon>asterids</taxon>
        <taxon>lamiids</taxon>
        <taxon>Gentianales</taxon>
        <taxon>Apocynaceae</taxon>
        <taxon>Rauvolfioideae</taxon>
        <taxon>Vinceae</taxon>
        <taxon>Catharanthinae</taxon>
        <taxon>Catharanthus</taxon>
    </lineage>
</organism>
<dbReference type="EMBL" id="CM044708">
    <property type="protein sequence ID" value="KAI5648801.1"/>
    <property type="molecule type" value="Genomic_DNA"/>
</dbReference>
<evidence type="ECO:0000313" key="1">
    <source>
        <dbReference type="EMBL" id="KAI5648801.1"/>
    </source>
</evidence>
<proteinExistence type="predicted"/>
<keyword evidence="2" id="KW-1185">Reference proteome</keyword>